<dbReference type="EnsemblPlants" id="MELO3C009990.2.1">
    <property type="protein sequence ID" value="MELO3C009990.2.1"/>
    <property type="gene ID" value="MELO3C009990.2"/>
</dbReference>
<dbReference type="Gramene" id="MELO3C009990.2.1">
    <property type="protein sequence ID" value="MELO3C009990.2.1"/>
    <property type="gene ID" value="MELO3C009990.2"/>
</dbReference>
<proteinExistence type="predicted"/>
<evidence type="ECO:0000313" key="2">
    <source>
        <dbReference type="EnsemblPlants" id="MELO3C009990.2.1"/>
    </source>
</evidence>
<sequence length="55" mass="6298">MGGAADDKLLTMIDDKLLTTIDDKERRDERDGRWVDDRTFDDDKLGEGTPNGREE</sequence>
<feature type="region of interest" description="Disordered" evidence="1">
    <location>
        <begin position="25"/>
        <end position="55"/>
    </location>
</feature>
<evidence type="ECO:0000256" key="1">
    <source>
        <dbReference type="SAM" id="MobiDB-lite"/>
    </source>
</evidence>
<dbReference type="AlphaFoldDB" id="A0A9I9CXU6"/>
<accession>A0A9I9CXU6</accession>
<organism evidence="2">
    <name type="scientific">Cucumis melo</name>
    <name type="common">Muskmelon</name>
    <dbReference type="NCBI Taxonomy" id="3656"/>
    <lineage>
        <taxon>Eukaryota</taxon>
        <taxon>Viridiplantae</taxon>
        <taxon>Streptophyta</taxon>
        <taxon>Embryophyta</taxon>
        <taxon>Tracheophyta</taxon>
        <taxon>Spermatophyta</taxon>
        <taxon>Magnoliopsida</taxon>
        <taxon>eudicotyledons</taxon>
        <taxon>Gunneridae</taxon>
        <taxon>Pentapetalae</taxon>
        <taxon>rosids</taxon>
        <taxon>fabids</taxon>
        <taxon>Cucurbitales</taxon>
        <taxon>Cucurbitaceae</taxon>
        <taxon>Benincaseae</taxon>
        <taxon>Cucumis</taxon>
    </lineage>
</organism>
<protein>
    <submittedName>
        <fullName evidence="2">Uncharacterized protein</fullName>
    </submittedName>
</protein>
<reference evidence="2" key="1">
    <citation type="submission" date="2023-03" db="UniProtKB">
        <authorList>
            <consortium name="EnsemblPlants"/>
        </authorList>
    </citation>
    <scope>IDENTIFICATION</scope>
</reference>
<name>A0A9I9CXU6_CUCME</name>